<proteinExistence type="predicted"/>
<gene>
    <name evidence="4" type="ORF">E1284_16765</name>
</gene>
<dbReference type="Pfam" id="PF17932">
    <property type="entry name" value="TetR_C_24"/>
    <property type="match status" value="1"/>
</dbReference>
<evidence type="ECO:0000256" key="1">
    <source>
        <dbReference type="ARBA" id="ARBA00023125"/>
    </source>
</evidence>
<dbReference type="InterPro" id="IPR009057">
    <property type="entry name" value="Homeodomain-like_sf"/>
</dbReference>
<reference evidence="4 5" key="1">
    <citation type="submission" date="2019-03" db="EMBL/GenBank/DDBJ databases">
        <title>Draft genome sequences of novel Actinobacteria.</title>
        <authorList>
            <person name="Sahin N."/>
            <person name="Ay H."/>
            <person name="Saygin H."/>
        </authorList>
    </citation>
    <scope>NUCLEOTIDE SEQUENCE [LARGE SCALE GENOMIC DNA]</scope>
    <source>
        <strain evidence="4 5">DSM 45347</strain>
    </source>
</reference>
<name>A0A4V6PA29_9ACTN</name>
<feature type="DNA-binding region" description="H-T-H motif" evidence="2">
    <location>
        <begin position="40"/>
        <end position="59"/>
    </location>
</feature>
<dbReference type="AlphaFoldDB" id="A0A4V6PA29"/>
<dbReference type="InterPro" id="IPR041490">
    <property type="entry name" value="KstR2_TetR_C"/>
</dbReference>
<evidence type="ECO:0000259" key="3">
    <source>
        <dbReference type="PROSITE" id="PS50977"/>
    </source>
</evidence>
<dbReference type="Gene3D" id="1.10.357.10">
    <property type="entry name" value="Tetracycline Repressor, domain 2"/>
    <property type="match status" value="1"/>
</dbReference>
<dbReference type="EMBL" id="SMJW01000075">
    <property type="protein sequence ID" value="TDC14906.1"/>
    <property type="molecule type" value="Genomic_DNA"/>
</dbReference>
<dbReference type="Pfam" id="PF00440">
    <property type="entry name" value="TetR_N"/>
    <property type="match status" value="1"/>
</dbReference>
<dbReference type="RefSeq" id="WP_131940026.1">
    <property type="nucleotide sequence ID" value="NZ_BAAAMX010000003.1"/>
</dbReference>
<dbReference type="PANTHER" id="PTHR30055:SF237">
    <property type="entry name" value="TRANSCRIPTIONAL REPRESSOR MCE3R"/>
    <property type="match status" value="1"/>
</dbReference>
<dbReference type="InterPro" id="IPR036271">
    <property type="entry name" value="Tet_transcr_reg_TetR-rel_C_sf"/>
</dbReference>
<dbReference type="OrthoDB" id="1669699at2"/>
<keyword evidence="1 2" id="KW-0238">DNA-binding</keyword>
<keyword evidence="5" id="KW-1185">Reference proteome</keyword>
<comment type="caution">
    <text evidence="4">The sequence shown here is derived from an EMBL/GenBank/DDBJ whole genome shotgun (WGS) entry which is preliminary data.</text>
</comment>
<dbReference type="PROSITE" id="PS50977">
    <property type="entry name" value="HTH_TETR_2"/>
    <property type="match status" value="1"/>
</dbReference>
<dbReference type="SUPFAM" id="SSF48498">
    <property type="entry name" value="Tetracyclin repressor-like, C-terminal domain"/>
    <property type="match status" value="1"/>
</dbReference>
<feature type="domain" description="HTH tetR-type" evidence="3">
    <location>
        <begin position="17"/>
        <end position="77"/>
    </location>
</feature>
<evidence type="ECO:0000313" key="4">
    <source>
        <dbReference type="EMBL" id="TDC14906.1"/>
    </source>
</evidence>
<dbReference type="InterPro" id="IPR050109">
    <property type="entry name" value="HTH-type_TetR-like_transc_reg"/>
</dbReference>
<dbReference type="GO" id="GO:0000976">
    <property type="term" value="F:transcription cis-regulatory region binding"/>
    <property type="evidence" value="ECO:0007669"/>
    <property type="project" value="TreeGrafter"/>
</dbReference>
<dbReference type="InterPro" id="IPR001647">
    <property type="entry name" value="HTH_TetR"/>
</dbReference>
<dbReference type="Proteomes" id="UP000295431">
    <property type="component" value="Unassembled WGS sequence"/>
</dbReference>
<dbReference type="PRINTS" id="PR00455">
    <property type="entry name" value="HTHTETR"/>
</dbReference>
<organism evidence="4 5">
    <name type="scientific">Actinomadura bangladeshensis</name>
    <dbReference type="NCBI Taxonomy" id="453573"/>
    <lineage>
        <taxon>Bacteria</taxon>
        <taxon>Bacillati</taxon>
        <taxon>Actinomycetota</taxon>
        <taxon>Actinomycetes</taxon>
        <taxon>Streptosporangiales</taxon>
        <taxon>Thermomonosporaceae</taxon>
        <taxon>Actinomadura</taxon>
    </lineage>
</organism>
<protein>
    <submittedName>
        <fullName evidence="4">TetR/AcrR family transcriptional regulator</fullName>
    </submittedName>
</protein>
<dbReference type="GO" id="GO:0003700">
    <property type="term" value="F:DNA-binding transcription factor activity"/>
    <property type="evidence" value="ECO:0007669"/>
    <property type="project" value="TreeGrafter"/>
</dbReference>
<dbReference type="PANTHER" id="PTHR30055">
    <property type="entry name" value="HTH-TYPE TRANSCRIPTIONAL REGULATOR RUTR"/>
    <property type="match status" value="1"/>
</dbReference>
<sequence length="217" mass="24121">MATTRSRTTAGGTPAAASMSRRILDEAARLFYEDGFPATSVRKITAACGVTAGSLYNHYGSKEDVLYAILKRAHEDSEALLEEGLLHGGDLPDRQLAELVRELTLFHTERRVEGLVARTEWRHLPPEQAREVLDAQRRVRRIFERTLERGLAAGRFRLSDPRSPRPAQVDVVAKAILDMCINAGQWFRPEGAVSARELADQYAFLALQLVGVDPQQA</sequence>
<evidence type="ECO:0000256" key="2">
    <source>
        <dbReference type="PROSITE-ProRule" id="PRU00335"/>
    </source>
</evidence>
<evidence type="ECO:0000313" key="5">
    <source>
        <dbReference type="Proteomes" id="UP000295431"/>
    </source>
</evidence>
<accession>A0A4V6PA29</accession>
<dbReference type="SUPFAM" id="SSF46689">
    <property type="entry name" value="Homeodomain-like"/>
    <property type="match status" value="1"/>
</dbReference>